<dbReference type="RefSeq" id="WP_129315080.1">
    <property type="nucleotide sequence ID" value="NZ_NOIQ01000003.1"/>
</dbReference>
<keyword evidence="2" id="KW-0732">Signal</keyword>
<dbReference type="InterPro" id="IPR017946">
    <property type="entry name" value="PLC-like_Pdiesterase_TIM-brl"/>
</dbReference>
<dbReference type="Gene3D" id="3.20.20.190">
    <property type="entry name" value="Phosphatidylinositol (PI) phosphodiesterase"/>
    <property type="match status" value="1"/>
</dbReference>
<feature type="compositionally biased region" description="Basic and acidic residues" evidence="1">
    <location>
        <begin position="285"/>
        <end position="294"/>
    </location>
</feature>
<evidence type="ECO:0000256" key="2">
    <source>
        <dbReference type="SAM" id="SignalP"/>
    </source>
</evidence>
<feature type="chain" id="PRO_5029640589" description="GP-PDE domain-containing protein" evidence="2">
    <location>
        <begin position="33"/>
        <end position="601"/>
    </location>
</feature>
<dbReference type="GO" id="GO:0005886">
    <property type="term" value="C:plasma membrane"/>
    <property type="evidence" value="ECO:0007669"/>
    <property type="project" value="TreeGrafter"/>
</dbReference>
<protein>
    <recommendedName>
        <fullName evidence="3">GP-PDE domain-containing protein</fullName>
    </recommendedName>
</protein>
<comment type="caution">
    <text evidence="4">The sequence shown here is derived from an EMBL/GenBank/DDBJ whole genome shotgun (WGS) entry which is preliminary data.</text>
</comment>
<dbReference type="InterPro" id="IPR030395">
    <property type="entry name" value="GP_PDE_dom"/>
</dbReference>
<keyword evidence="5" id="KW-1185">Reference proteome</keyword>
<gene>
    <name evidence="4" type="ORF">GMA10_07030</name>
</gene>
<dbReference type="GO" id="GO:0006580">
    <property type="term" value="P:ethanolamine metabolic process"/>
    <property type="evidence" value="ECO:0007669"/>
    <property type="project" value="TreeGrafter"/>
</dbReference>
<sequence>MKPRRRNKASGAALLVALAMVLSLISVNPARAGEPDVAPCPGYREMYHQFVDGLVGNRLGFAVQHRGAFSTDVPGNSLGAFRRSFALCQPAIETDVRTTRDGQLVLFHDTNTGLALEQGFDPDTGQGPNPALSSVDYADLVTKKLLTKDRRPTEFEVPTLTQLLSTADVTQAATLMHLDVKEPDQAIRIARVIDDYETSHPDSHMTQRVALKIPINEFPRPSDWKSSLDRAGVKRTIMVIPMMNPGTAASLDTSGHAGLSIESLSAWAAAPAAEAPTVEVLVKDSSDVHEKHQESSPFGTYEAPHSRDPDNAENGTMAAMAFIVSSYGKPLGNFVPIPDRMLWENKTYSGYTVPNVGGDRRPFNVTDAFYNADGRCCYNLADKLSPSPYGQEKSDLRENIAWQSAMGVRIFTVDDSDSVHTYLSDQGVLDKKSVTNPQRQIEASRSWLYWQLLGMPIPNEQMVSLKAWRGGSSAIWQGQVCIFNWRDHPAWATSCLYNKQSGYSWEMEISVVDDHYMRIKNQLDQQCLMSKPDDLSYVYWTDDCNSPRSRWTRLPGDQYMDADGHFLTFSWQDRYSWGVPWAYLWLTDKQDNPWSHWSFDV</sequence>
<dbReference type="AlphaFoldDB" id="A0A7K1LIE4"/>
<name>A0A7K1LIE4_9MICC</name>
<dbReference type="Proteomes" id="UP000462152">
    <property type="component" value="Unassembled WGS sequence"/>
</dbReference>
<dbReference type="Pfam" id="PF03009">
    <property type="entry name" value="GDPD"/>
    <property type="match status" value="1"/>
</dbReference>
<dbReference type="PANTHER" id="PTHR46320">
    <property type="entry name" value="GLYCEROPHOSPHODIESTER PHOSPHODIESTERASE 1"/>
    <property type="match status" value="1"/>
</dbReference>
<dbReference type="PANTHER" id="PTHR46320:SF1">
    <property type="entry name" value="GLYCEROPHOSPHODIESTER PHOSPHODIESTERASE 1"/>
    <property type="match status" value="1"/>
</dbReference>
<evidence type="ECO:0000313" key="5">
    <source>
        <dbReference type="Proteomes" id="UP000462152"/>
    </source>
</evidence>
<dbReference type="GO" id="GO:0006644">
    <property type="term" value="P:phospholipid metabolic process"/>
    <property type="evidence" value="ECO:0007669"/>
    <property type="project" value="TreeGrafter"/>
</dbReference>
<feature type="signal peptide" evidence="2">
    <location>
        <begin position="1"/>
        <end position="32"/>
    </location>
</feature>
<reference evidence="4 5" key="1">
    <citation type="submission" date="2019-12" db="EMBL/GenBank/DDBJ databases">
        <authorList>
            <person name="Li J."/>
            <person name="Shi Y."/>
            <person name="Xu G."/>
            <person name="Xiao D."/>
            <person name="Ran X."/>
        </authorList>
    </citation>
    <scope>NUCLEOTIDE SEQUENCE [LARGE SCALE GENOMIC DNA]</scope>
    <source>
        <strain evidence="4 5">JCM 15915</strain>
    </source>
</reference>
<dbReference type="GO" id="GO:0070291">
    <property type="term" value="P:N-acylethanolamine metabolic process"/>
    <property type="evidence" value="ECO:0007669"/>
    <property type="project" value="TreeGrafter"/>
</dbReference>
<feature type="region of interest" description="Disordered" evidence="1">
    <location>
        <begin position="285"/>
        <end position="313"/>
    </location>
</feature>
<feature type="domain" description="GP-PDE" evidence="3">
    <location>
        <begin position="65"/>
        <end position="183"/>
    </location>
</feature>
<accession>A0A7K1LIE4</accession>
<proteinExistence type="predicted"/>
<dbReference type="EMBL" id="WOGT01000003">
    <property type="protein sequence ID" value="MUN54965.1"/>
    <property type="molecule type" value="Genomic_DNA"/>
</dbReference>
<dbReference type="GO" id="GO:0008889">
    <property type="term" value="F:glycerophosphodiester phosphodiesterase activity"/>
    <property type="evidence" value="ECO:0007669"/>
    <property type="project" value="TreeGrafter"/>
</dbReference>
<dbReference type="SUPFAM" id="SSF51695">
    <property type="entry name" value="PLC-like phosphodiesterases"/>
    <property type="match status" value="1"/>
</dbReference>
<evidence type="ECO:0000313" key="4">
    <source>
        <dbReference type="EMBL" id="MUN54965.1"/>
    </source>
</evidence>
<evidence type="ECO:0000256" key="1">
    <source>
        <dbReference type="SAM" id="MobiDB-lite"/>
    </source>
</evidence>
<evidence type="ECO:0000259" key="3">
    <source>
        <dbReference type="Pfam" id="PF03009"/>
    </source>
</evidence>
<organism evidence="4 5">
    <name type="scientific">Rothia koreensis</name>
    <dbReference type="NCBI Taxonomy" id="592378"/>
    <lineage>
        <taxon>Bacteria</taxon>
        <taxon>Bacillati</taxon>
        <taxon>Actinomycetota</taxon>
        <taxon>Actinomycetes</taxon>
        <taxon>Micrococcales</taxon>
        <taxon>Micrococcaceae</taxon>
        <taxon>Rothia</taxon>
    </lineage>
</organism>
<dbReference type="OrthoDB" id="9758957at2"/>